<dbReference type="AlphaFoldDB" id="A0A660DYK6"/>
<dbReference type="EMBL" id="UYIG01000112">
    <property type="protein sequence ID" value="VDG28468.1"/>
    <property type="molecule type" value="Genomic_DNA"/>
</dbReference>
<accession>A0A660DYK6</accession>
<reference evidence="1 2" key="1">
    <citation type="submission" date="2018-11" db="EMBL/GenBank/DDBJ databases">
        <authorList>
            <person name="Wuyts S."/>
        </authorList>
    </citation>
    <scope>NUCLEOTIDE SEQUENCE [LARGE SCALE GENOMIC DNA]</scope>
    <source>
        <strain evidence="1">Lactobacillus mudanjiangensis AMBF249</strain>
    </source>
</reference>
<proteinExistence type="predicted"/>
<sequence>MKQACYNVPDLKLYDLVATFTQRFAPQRYDYAQHFYRQSDQYATMLAYLLLCMILGRPVGELQRRANRKPYFMGDFENYSLSITHTDQLVAVAVADDNIGIDSESWHNVDDAVMDVVVSAGEKRQLCHDATLKTIFWTAKEALSKLRNADWYSSPATELQSPDTMLMDLKNPKVNFETWRLPLGVITIASEQKTTCSLKSVTSVDIRDFIRLCLNTNIIV</sequence>
<gene>
    <name evidence="1" type="ORF">MUDAN_MDHGFNIF_00654</name>
</gene>
<dbReference type="RefSeq" id="WP_130846621.1">
    <property type="nucleotide sequence ID" value="NZ_UYIE01000001.1"/>
</dbReference>
<dbReference type="SUPFAM" id="SSF56214">
    <property type="entry name" value="4'-phosphopantetheinyl transferase"/>
    <property type="match status" value="2"/>
</dbReference>
<organism evidence="1 2">
    <name type="scientific">Lactiplantibacillus mudanjiangensis</name>
    <dbReference type="NCBI Taxonomy" id="1296538"/>
    <lineage>
        <taxon>Bacteria</taxon>
        <taxon>Bacillati</taxon>
        <taxon>Bacillota</taxon>
        <taxon>Bacilli</taxon>
        <taxon>Lactobacillales</taxon>
        <taxon>Lactobacillaceae</taxon>
        <taxon>Lactiplantibacillus</taxon>
    </lineage>
</organism>
<keyword evidence="2" id="KW-1185">Reference proteome</keyword>
<keyword evidence="1" id="KW-0808">Transferase</keyword>
<dbReference type="InterPro" id="IPR037143">
    <property type="entry name" value="4-PPantetheinyl_Trfase_dom_sf"/>
</dbReference>
<dbReference type="GO" id="GO:0000287">
    <property type="term" value="F:magnesium ion binding"/>
    <property type="evidence" value="ECO:0007669"/>
    <property type="project" value="InterPro"/>
</dbReference>
<dbReference type="GO" id="GO:0008897">
    <property type="term" value="F:holo-[acyl-carrier-protein] synthase activity"/>
    <property type="evidence" value="ECO:0007669"/>
    <property type="project" value="InterPro"/>
</dbReference>
<dbReference type="Proteomes" id="UP000289996">
    <property type="component" value="Unassembled WGS sequence"/>
</dbReference>
<dbReference type="Gene3D" id="3.90.470.20">
    <property type="entry name" value="4'-phosphopantetheinyl transferase domain"/>
    <property type="match status" value="1"/>
</dbReference>
<dbReference type="OrthoDB" id="9808281at2"/>
<name>A0A660DYK6_9LACO</name>
<evidence type="ECO:0000313" key="2">
    <source>
        <dbReference type="Proteomes" id="UP000289996"/>
    </source>
</evidence>
<protein>
    <submittedName>
        <fullName evidence="1">4'-phosphopantetheinyl transferase [Lactobacillus plantarum WCFS1]</fullName>
    </submittedName>
</protein>
<evidence type="ECO:0000313" key="1">
    <source>
        <dbReference type="EMBL" id="VDG28468.1"/>
    </source>
</evidence>